<dbReference type="PIRSF" id="PIRSF005384">
    <property type="entry name" value="RpiB_LacA_B"/>
    <property type="match status" value="1"/>
</dbReference>
<protein>
    <submittedName>
        <fullName evidence="3">RpiB/LacA/LacB family sugar-phosphate isomerase</fullName>
    </submittedName>
</protein>
<dbReference type="EMBL" id="AGDV01000015">
    <property type="protein sequence ID" value="EMB31990.1"/>
    <property type="molecule type" value="Genomic_DNA"/>
</dbReference>
<dbReference type="PATRIC" id="fig|999432.5.peg.1839"/>
<comment type="caution">
    <text evidence="3">The sequence shown here is derived from an EMBL/GenBank/DDBJ whole genome shotgun (WGS) entry which is preliminary data.</text>
</comment>
<evidence type="ECO:0000256" key="1">
    <source>
        <dbReference type="ARBA" id="ARBA00008754"/>
    </source>
</evidence>
<reference evidence="3" key="1">
    <citation type="submission" date="2012-01" db="EMBL/GenBank/DDBJ databases">
        <title>The Genome Sequence of Treponema denticola H-22.</title>
        <authorList>
            <consortium name="The Broad Institute Genome Sequencing Platform"/>
            <person name="Earl A."/>
            <person name="Ward D."/>
            <person name="Feldgarden M."/>
            <person name="Gevers D."/>
            <person name="Blanton J.M."/>
            <person name="Fenno C.J."/>
            <person name="Baranova O.V."/>
            <person name="Mathney J."/>
            <person name="Dewhirst F.E."/>
            <person name="Izard J."/>
            <person name="Young S.K."/>
            <person name="Zeng Q."/>
            <person name="Gargeya S."/>
            <person name="Fitzgerald M."/>
            <person name="Haas B."/>
            <person name="Abouelleil A."/>
            <person name="Alvarado L."/>
            <person name="Arachchi H.M."/>
            <person name="Berlin A."/>
            <person name="Chapman S.B."/>
            <person name="Gearin G."/>
            <person name="Goldberg J."/>
            <person name="Griggs A."/>
            <person name="Gujja S."/>
            <person name="Hansen M."/>
            <person name="Heiman D."/>
            <person name="Howarth C."/>
            <person name="Larimer J."/>
            <person name="Lui A."/>
            <person name="MacDonald P.J.P."/>
            <person name="McCowen C."/>
            <person name="Montmayeur A."/>
            <person name="Murphy C."/>
            <person name="Neiman D."/>
            <person name="Pearson M."/>
            <person name="Priest M."/>
            <person name="Roberts A."/>
            <person name="Saif S."/>
            <person name="Shea T."/>
            <person name="Sisk P."/>
            <person name="Stolte C."/>
            <person name="Sykes S."/>
            <person name="Wortman J."/>
            <person name="Nusbaum C."/>
            <person name="Birren B."/>
        </authorList>
    </citation>
    <scope>NUCLEOTIDE SEQUENCE [LARGE SCALE GENOMIC DNA]</scope>
    <source>
        <strain evidence="3">H-22</strain>
    </source>
</reference>
<keyword evidence="3" id="KW-0413">Isomerase</keyword>
<dbReference type="GO" id="GO:0019316">
    <property type="term" value="P:D-allose catabolic process"/>
    <property type="evidence" value="ECO:0007669"/>
    <property type="project" value="TreeGrafter"/>
</dbReference>
<dbReference type="PANTHER" id="PTHR30345:SF0">
    <property type="entry name" value="DNA DAMAGE-REPAIR_TOLERATION PROTEIN DRT102"/>
    <property type="match status" value="1"/>
</dbReference>
<feature type="active site" description="Proton donor" evidence="2">
    <location>
        <position position="99"/>
    </location>
</feature>
<dbReference type="AlphaFoldDB" id="A0A0E2E4W5"/>
<dbReference type="RefSeq" id="WP_002681334.1">
    <property type="nucleotide sequence ID" value="NZ_CM001795.1"/>
</dbReference>
<evidence type="ECO:0000313" key="3">
    <source>
        <dbReference type="EMBL" id="EMB31990.1"/>
    </source>
</evidence>
<evidence type="ECO:0000256" key="2">
    <source>
        <dbReference type="PIRSR" id="PIRSR005384-1"/>
    </source>
</evidence>
<proteinExistence type="inferred from homology"/>
<dbReference type="NCBIfam" id="NF004051">
    <property type="entry name" value="PRK05571.1"/>
    <property type="match status" value="1"/>
</dbReference>
<dbReference type="Pfam" id="PF02502">
    <property type="entry name" value="LacAB_rpiB"/>
    <property type="match status" value="1"/>
</dbReference>
<comment type="similarity">
    <text evidence="1">Belongs to the LacAB/RpiB family.</text>
</comment>
<dbReference type="HOGENOM" id="CLU_091396_4_1_12"/>
<dbReference type="GO" id="GO:0009052">
    <property type="term" value="P:pentose-phosphate shunt, non-oxidative branch"/>
    <property type="evidence" value="ECO:0007669"/>
    <property type="project" value="TreeGrafter"/>
</dbReference>
<accession>A0A0E2E4W5</accession>
<name>A0A0E2E4W5_TREDN</name>
<dbReference type="PANTHER" id="PTHR30345">
    <property type="entry name" value="RIBOSE-5-PHOSPHATE ISOMERASE B"/>
    <property type="match status" value="1"/>
</dbReference>
<organism evidence="3">
    <name type="scientific">Treponema denticola H-22</name>
    <dbReference type="NCBI Taxonomy" id="999432"/>
    <lineage>
        <taxon>Bacteria</taxon>
        <taxon>Pseudomonadati</taxon>
        <taxon>Spirochaetota</taxon>
        <taxon>Spirochaetia</taxon>
        <taxon>Spirochaetales</taxon>
        <taxon>Treponemataceae</taxon>
        <taxon>Treponema</taxon>
    </lineage>
</organism>
<dbReference type="Proteomes" id="UP000011705">
    <property type="component" value="Chromosome"/>
</dbReference>
<sequence>MKIGFGSDHSGVALKHILMEHVRNKGYECVDYGAADSKVPANYAEFGLKVAEAIKSQEVEKGVMVCGSGVGISLAANKVPGVRAAACSEPCTAKLAVEHSDINAVAMGVCIVGPEEAKMIVDAFLDARFEGGVYTERVDTLSAIERKYGK</sequence>
<dbReference type="GeneID" id="2740159"/>
<gene>
    <name evidence="3" type="ORF">HMPREF9726_01773</name>
</gene>
<feature type="active site" description="Proton acceptor" evidence="2">
    <location>
        <position position="66"/>
    </location>
</feature>
<dbReference type="InterPro" id="IPR003500">
    <property type="entry name" value="RpiB_LacA_LacB"/>
</dbReference>
<dbReference type="SUPFAM" id="SSF89623">
    <property type="entry name" value="Ribose/Galactose isomerase RpiB/AlsB"/>
    <property type="match status" value="1"/>
</dbReference>
<dbReference type="NCBIfam" id="TIGR00689">
    <property type="entry name" value="rpiB_lacA_lacB"/>
    <property type="match status" value="1"/>
</dbReference>
<dbReference type="Gene3D" id="3.40.1400.10">
    <property type="entry name" value="Sugar-phosphate isomerase, RpiB/LacA/LacB"/>
    <property type="match status" value="1"/>
</dbReference>
<dbReference type="GO" id="GO:0004751">
    <property type="term" value="F:ribose-5-phosphate isomerase activity"/>
    <property type="evidence" value="ECO:0007669"/>
    <property type="project" value="TreeGrafter"/>
</dbReference>
<dbReference type="InterPro" id="IPR036569">
    <property type="entry name" value="RpiB_LacA_LacB_sf"/>
</dbReference>